<name>A0ABV6HPE1_9SPHI</name>
<gene>
    <name evidence="1" type="ORF">ACFFI0_20590</name>
</gene>
<comment type="caution">
    <text evidence="1">The sequence shown here is derived from an EMBL/GenBank/DDBJ whole genome shotgun (WGS) entry which is preliminary data.</text>
</comment>
<dbReference type="RefSeq" id="WP_377477660.1">
    <property type="nucleotide sequence ID" value="NZ_JBHLWO010000002.1"/>
</dbReference>
<protein>
    <submittedName>
        <fullName evidence="1">Uncharacterized protein</fullName>
    </submittedName>
</protein>
<evidence type="ECO:0000313" key="2">
    <source>
        <dbReference type="Proteomes" id="UP001589774"/>
    </source>
</evidence>
<dbReference type="Proteomes" id="UP001589774">
    <property type="component" value="Unassembled WGS sequence"/>
</dbReference>
<accession>A0ABV6HPE1</accession>
<organism evidence="1 2">
    <name type="scientific">Olivibacter oleidegradans</name>
    <dbReference type="NCBI Taxonomy" id="760123"/>
    <lineage>
        <taxon>Bacteria</taxon>
        <taxon>Pseudomonadati</taxon>
        <taxon>Bacteroidota</taxon>
        <taxon>Sphingobacteriia</taxon>
        <taxon>Sphingobacteriales</taxon>
        <taxon>Sphingobacteriaceae</taxon>
        <taxon>Olivibacter</taxon>
    </lineage>
</organism>
<reference evidence="1 2" key="1">
    <citation type="submission" date="2024-09" db="EMBL/GenBank/DDBJ databases">
        <authorList>
            <person name="Sun Q."/>
            <person name="Mori K."/>
        </authorList>
    </citation>
    <scope>NUCLEOTIDE SEQUENCE [LARGE SCALE GENOMIC DNA]</scope>
    <source>
        <strain evidence="1 2">CCM 7765</strain>
    </source>
</reference>
<keyword evidence="2" id="KW-1185">Reference proteome</keyword>
<dbReference type="EMBL" id="JBHLWO010000002">
    <property type="protein sequence ID" value="MFC0320736.1"/>
    <property type="molecule type" value="Genomic_DNA"/>
</dbReference>
<proteinExistence type="predicted"/>
<evidence type="ECO:0000313" key="1">
    <source>
        <dbReference type="EMBL" id="MFC0320736.1"/>
    </source>
</evidence>
<sequence>MLHLYRGDSYYNDRTNASIYRSDGLLAPACVGGGRTDNIENIGFLETIKWHIDHLQGYEKEYYSITDYISFTEKLDTAKAWAADLNPANLIPCTIPHGETRYVFHLKMPKNELIPISKGVWEFFFTCNRQLLDGNTTNSLLKYFPRHNDCPFCNSVSKVHSIILVKPILVFPDINDDKKYDRAKKLTNKNEEWLVLPNDRHERTLKHRKTRIPRANFWDVEHYNLLGERRERRNL</sequence>